<feature type="binding site" evidence="9">
    <location>
        <position position="78"/>
    </location>
    <ligand>
        <name>Na(+)</name>
        <dbReference type="ChEBI" id="CHEBI:29101"/>
        <note>structural</note>
    </ligand>
</feature>
<keyword evidence="9" id="KW-0813">Transport</keyword>
<evidence type="ECO:0000256" key="6">
    <source>
        <dbReference type="ARBA" id="ARBA00023303"/>
    </source>
</evidence>
<evidence type="ECO:0000313" key="11">
    <source>
        <dbReference type="Proteomes" id="UP000635726"/>
    </source>
</evidence>
<keyword evidence="6 9" id="KW-0407">Ion channel</keyword>
<evidence type="ECO:0000256" key="2">
    <source>
        <dbReference type="ARBA" id="ARBA00022475"/>
    </source>
</evidence>
<evidence type="ECO:0000256" key="5">
    <source>
        <dbReference type="ARBA" id="ARBA00023136"/>
    </source>
</evidence>
<evidence type="ECO:0000256" key="7">
    <source>
        <dbReference type="ARBA" id="ARBA00035120"/>
    </source>
</evidence>
<keyword evidence="9" id="KW-0406">Ion transport</keyword>
<name>A0A917US59_9DEIO</name>
<evidence type="ECO:0000313" key="10">
    <source>
        <dbReference type="EMBL" id="GGJ81046.1"/>
    </source>
</evidence>
<dbReference type="PANTHER" id="PTHR28259">
    <property type="entry name" value="FLUORIDE EXPORT PROTEIN 1-RELATED"/>
    <property type="match status" value="1"/>
</dbReference>
<dbReference type="GO" id="GO:0046872">
    <property type="term" value="F:metal ion binding"/>
    <property type="evidence" value="ECO:0007669"/>
    <property type="project" value="UniProtKB-KW"/>
</dbReference>
<comment type="caution">
    <text evidence="10">The sequence shown here is derived from an EMBL/GenBank/DDBJ whole genome shotgun (WGS) entry which is preliminary data.</text>
</comment>
<accession>A0A917US59</accession>
<keyword evidence="9" id="KW-0479">Metal-binding</keyword>
<dbReference type="PANTHER" id="PTHR28259:SF1">
    <property type="entry name" value="FLUORIDE EXPORT PROTEIN 1-RELATED"/>
    <property type="match status" value="1"/>
</dbReference>
<keyword evidence="3 9" id="KW-0812">Transmembrane</keyword>
<proteinExistence type="inferred from homology"/>
<evidence type="ECO:0000256" key="1">
    <source>
        <dbReference type="ARBA" id="ARBA00004651"/>
    </source>
</evidence>
<dbReference type="GO" id="GO:0140114">
    <property type="term" value="P:cellular detoxification of fluoride"/>
    <property type="evidence" value="ECO:0007669"/>
    <property type="project" value="UniProtKB-UniRule"/>
</dbReference>
<keyword evidence="11" id="KW-1185">Reference proteome</keyword>
<keyword evidence="4 9" id="KW-1133">Transmembrane helix</keyword>
<organism evidence="10 11">
    <name type="scientific">Deinococcus aquiradiocola</name>
    <dbReference type="NCBI Taxonomy" id="393059"/>
    <lineage>
        <taxon>Bacteria</taxon>
        <taxon>Thermotogati</taxon>
        <taxon>Deinococcota</taxon>
        <taxon>Deinococci</taxon>
        <taxon>Deinococcales</taxon>
        <taxon>Deinococcaceae</taxon>
        <taxon>Deinococcus</taxon>
    </lineage>
</organism>
<dbReference type="GO" id="GO:0005886">
    <property type="term" value="C:plasma membrane"/>
    <property type="evidence" value="ECO:0007669"/>
    <property type="project" value="UniProtKB-SubCell"/>
</dbReference>
<comment type="function">
    <text evidence="9">Fluoride-specific ion channel. Important for reducing fluoride concentration in the cell, thus reducing its toxicity.</text>
</comment>
<dbReference type="RefSeq" id="WP_188963747.1">
    <property type="nucleotide sequence ID" value="NZ_BMOE01000009.1"/>
</dbReference>
<keyword evidence="2 9" id="KW-1003">Cell membrane</keyword>
<evidence type="ECO:0000256" key="4">
    <source>
        <dbReference type="ARBA" id="ARBA00022989"/>
    </source>
</evidence>
<evidence type="ECO:0000256" key="8">
    <source>
        <dbReference type="ARBA" id="ARBA00035585"/>
    </source>
</evidence>
<feature type="transmembrane region" description="Helical" evidence="9">
    <location>
        <begin position="36"/>
        <end position="58"/>
    </location>
</feature>
<keyword evidence="9" id="KW-0915">Sodium</keyword>
<comment type="subcellular location">
    <subcellularLocation>
        <location evidence="1 9">Cell membrane</location>
        <topology evidence="1 9">Multi-pass membrane protein</topology>
    </subcellularLocation>
</comment>
<feature type="transmembrane region" description="Helical" evidence="9">
    <location>
        <begin position="102"/>
        <end position="123"/>
    </location>
</feature>
<comment type="catalytic activity">
    <reaction evidence="8">
        <text>fluoride(in) = fluoride(out)</text>
        <dbReference type="Rhea" id="RHEA:76159"/>
        <dbReference type="ChEBI" id="CHEBI:17051"/>
    </reaction>
    <physiologicalReaction direction="left-to-right" evidence="8">
        <dbReference type="Rhea" id="RHEA:76160"/>
    </physiologicalReaction>
</comment>
<dbReference type="GO" id="GO:0062054">
    <property type="term" value="F:fluoride channel activity"/>
    <property type="evidence" value="ECO:0007669"/>
    <property type="project" value="UniProtKB-UniRule"/>
</dbReference>
<reference evidence="10" key="2">
    <citation type="submission" date="2020-09" db="EMBL/GenBank/DDBJ databases">
        <authorList>
            <person name="Sun Q."/>
            <person name="Ohkuma M."/>
        </authorList>
    </citation>
    <scope>NUCLEOTIDE SEQUENCE</scope>
    <source>
        <strain evidence="10">JCM 14371</strain>
    </source>
</reference>
<evidence type="ECO:0000256" key="9">
    <source>
        <dbReference type="HAMAP-Rule" id="MF_00454"/>
    </source>
</evidence>
<dbReference type="Pfam" id="PF02537">
    <property type="entry name" value="CRCB"/>
    <property type="match status" value="1"/>
</dbReference>
<comment type="activity regulation">
    <text evidence="9">Na(+) is not transported, but it plays an essential structural role and its presence is essential for fluoride channel function.</text>
</comment>
<dbReference type="NCBIfam" id="TIGR00494">
    <property type="entry name" value="crcB"/>
    <property type="match status" value="1"/>
</dbReference>
<protein>
    <recommendedName>
        <fullName evidence="9">Fluoride-specific ion channel FluC</fullName>
    </recommendedName>
</protein>
<dbReference type="EMBL" id="BMOE01000009">
    <property type="protein sequence ID" value="GGJ81046.1"/>
    <property type="molecule type" value="Genomic_DNA"/>
</dbReference>
<feature type="transmembrane region" description="Helical" evidence="9">
    <location>
        <begin position="70"/>
        <end position="90"/>
    </location>
</feature>
<reference evidence="10" key="1">
    <citation type="journal article" date="2014" name="Int. J. Syst. Evol. Microbiol.">
        <title>Complete genome sequence of Corynebacterium casei LMG S-19264T (=DSM 44701T), isolated from a smear-ripened cheese.</title>
        <authorList>
            <consortium name="US DOE Joint Genome Institute (JGI-PGF)"/>
            <person name="Walter F."/>
            <person name="Albersmeier A."/>
            <person name="Kalinowski J."/>
            <person name="Ruckert C."/>
        </authorList>
    </citation>
    <scope>NUCLEOTIDE SEQUENCE</scope>
    <source>
        <strain evidence="10">JCM 14371</strain>
    </source>
</reference>
<sequence>MWSPTLLTGVALGGMLGALARYALGAALAPLVLKSGFPWVTLLINVSGSFALGLLSALALRGTVSPEARAALGVGFLGAYTTFSTFSVDLDGMLLRGDTLRAGAYLLGNVGLGLLAALAGRVVGR</sequence>
<gene>
    <name evidence="9" type="primary">fluC</name>
    <name evidence="9" type="synonym">crcB</name>
    <name evidence="10" type="ORF">GCM10008939_26310</name>
</gene>
<dbReference type="Proteomes" id="UP000635726">
    <property type="component" value="Unassembled WGS sequence"/>
</dbReference>
<feature type="binding site" evidence="9">
    <location>
        <position position="81"/>
    </location>
    <ligand>
        <name>Na(+)</name>
        <dbReference type="ChEBI" id="CHEBI:29101"/>
        <note>structural</note>
    </ligand>
</feature>
<evidence type="ECO:0000256" key="3">
    <source>
        <dbReference type="ARBA" id="ARBA00022692"/>
    </source>
</evidence>
<keyword evidence="5 9" id="KW-0472">Membrane</keyword>
<dbReference type="AlphaFoldDB" id="A0A917US59"/>
<dbReference type="HAMAP" id="MF_00454">
    <property type="entry name" value="FluC"/>
    <property type="match status" value="1"/>
</dbReference>
<dbReference type="InterPro" id="IPR003691">
    <property type="entry name" value="FluC"/>
</dbReference>
<comment type="similarity">
    <text evidence="7 9">Belongs to the fluoride channel Fluc/FEX (TC 1.A.43) family.</text>
</comment>